<comment type="similarity">
    <text evidence="2">Belongs to the class-II pyridoxal-phosphate-dependent aminotransferase family. BioF subfamily.</text>
</comment>
<dbReference type="AlphaFoldDB" id="A0A9W7MDU1"/>
<reference evidence="6" key="1">
    <citation type="submission" date="2023-05" db="EMBL/GenBank/DDBJ databases">
        <title>Genome and transcriptome analyses reveal genes involved in the formation of fine ridges on petal epidermal cells in Hibiscus trionum.</title>
        <authorList>
            <person name="Koshimizu S."/>
            <person name="Masuda S."/>
            <person name="Ishii T."/>
            <person name="Shirasu K."/>
            <person name="Hoshino A."/>
            <person name="Arita M."/>
        </authorList>
    </citation>
    <scope>NUCLEOTIDE SEQUENCE</scope>
    <source>
        <strain evidence="6">Hamamatsu line</strain>
    </source>
</reference>
<dbReference type="InterPro" id="IPR015422">
    <property type="entry name" value="PyrdxlP-dep_Trfase_small"/>
</dbReference>
<organism evidence="6 7">
    <name type="scientific">Hibiscus trionum</name>
    <name type="common">Flower of an hour</name>
    <dbReference type="NCBI Taxonomy" id="183268"/>
    <lineage>
        <taxon>Eukaryota</taxon>
        <taxon>Viridiplantae</taxon>
        <taxon>Streptophyta</taxon>
        <taxon>Embryophyta</taxon>
        <taxon>Tracheophyta</taxon>
        <taxon>Spermatophyta</taxon>
        <taxon>Magnoliopsida</taxon>
        <taxon>eudicotyledons</taxon>
        <taxon>Gunneridae</taxon>
        <taxon>Pentapetalae</taxon>
        <taxon>rosids</taxon>
        <taxon>malvids</taxon>
        <taxon>Malvales</taxon>
        <taxon>Malvaceae</taxon>
        <taxon>Malvoideae</taxon>
        <taxon>Hibiscus</taxon>
    </lineage>
</organism>
<dbReference type="EMBL" id="BSYR01000035">
    <property type="protein sequence ID" value="GMJ00173.1"/>
    <property type="molecule type" value="Genomic_DNA"/>
</dbReference>
<dbReference type="Proteomes" id="UP001165190">
    <property type="component" value="Unassembled WGS sequence"/>
</dbReference>
<dbReference type="GO" id="GO:0016740">
    <property type="term" value="F:transferase activity"/>
    <property type="evidence" value="ECO:0007669"/>
    <property type="project" value="UniProtKB-KW"/>
</dbReference>
<comment type="cofactor">
    <cofactor evidence="1">
        <name>pyridoxal 5'-phosphate</name>
        <dbReference type="ChEBI" id="CHEBI:597326"/>
    </cofactor>
</comment>
<protein>
    <submittedName>
        <fullName evidence="6">Biotin F, biotin 4</fullName>
    </submittedName>
</protein>
<evidence type="ECO:0000256" key="3">
    <source>
        <dbReference type="ARBA" id="ARBA00022679"/>
    </source>
</evidence>
<proteinExistence type="inferred from homology"/>
<dbReference type="Gene3D" id="3.40.640.10">
    <property type="entry name" value="Type I PLP-dependent aspartate aminotransferase-like (Major domain)"/>
    <property type="match status" value="1"/>
</dbReference>
<evidence type="ECO:0000259" key="5">
    <source>
        <dbReference type="Pfam" id="PF00155"/>
    </source>
</evidence>
<keyword evidence="3" id="KW-0808">Transferase</keyword>
<comment type="caution">
    <text evidence="6">The sequence shown here is derived from an EMBL/GenBank/DDBJ whole genome shotgun (WGS) entry which is preliminary data.</text>
</comment>
<feature type="domain" description="Aminotransferase class I/classII large" evidence="5">
    <location>
        <begin position="105"/>
        <end position="455"/>
    </location>
</feature>
<evidence type="ECO:0000256" key="1">
    <source>
        <dbReference type="ARBA" id="ARBA00001933"/>
    </source>
</evidence>
<gene>
    <name evidence="6" type="ORF">HRI_003686500</name>
</gene>
<dbReference type="GO" id="GO:0009102">
    <property type="term" value="P:biotin biosynthetic process"/>
    <property type="evidence" value="ECO:0007669"/>
    <property type="project" value="TreeGrafter"/>
</dbReference>
<dbReference type="InterPro" id="IPR050087">
    <property type="entry name" value="AON_synthase_class-II"/>
</dbReference>
<dbReference type="InterPro" id="IPR015424">
    <property type="entry name" value="PyrdxlP-dep_Trfase"/>
</dbReference>
<name>A0A9W7MDU1_HIBTR</name>
<dbReference type="PANTHER" id="PTHR13693:SF77">
    <property type="entry name" value="8-AMINO-7-OXONONANOATE SYNTHASE"/>
    <property type="match status" value="1"/>
</dbReference>
<dbReference type="GO" id="GO:0030170">
    <property type="term" value="F:pyridoxal phosphate binding"/>
    <property type="evidence" value="ECO:0007669"/>
    <property type="project" value="InterPro"/>
</dbReference>
<dbReference type="InterPro" id="IPR015421">
    <property type="entry name" value="PyrdxlP-dep_Trfase_major"/>
</dbReference>
<dbReference type="InterPro" id="IPR004839">
    <property type="entry name" value="Aminotransferase_I/II_large"/>
</dbReference>
<keyword evidence="7" id="KW-1185">Reference proteome</keyword>
<dbReference type="SUPFAM" id="SSF53383">
    <property type="entry name" value="PLP-dependent transferases"/>
    <property type="match status" value="1"/>
</dbReference>
<accession>A0A9W7MDU1</accession>
<sequence>MGKIKTSWDLYVEEALPKLESRKMFAPLRPMNISIAEQAEGARTNLDEDEYQTYQGIQPWDRLASQIQLPQIFFQRLMNGLELTSKNEREEHEIISSNQEKQFKKLTLFAGNDFLGLSRHPTIAKAMAKAAMEQGTGPRGSPLICGYTNYHMALESALANLKKKEACLVFTSGFAANMAVMVAIGNLVPVLAAGRRPAKEEKVAIFSDALNHASIVDGLKIAEQQGGVKLFVYKHCDMSHLDSLLTKCKNKRKVVVTDSLFSMDGDIAPMRELAQLRKKHGFLWVLDDAHGTFAWGKNGGGLAEEFNCEYDVDICIGTLSKAASSLGGFAACSKIWKQWIQSRGRSFFFSTIAPIPLAAASYASVVVAKKEAWRRSEIRNRMKEFHALTGIPVKSQIVCVIIGDIMEAIKVNKEILQAGFYCVAVGPPAVPPNTARIRLTLTAVQTTEDIKRIAALISKYVKFQVPSYIDSSNYISARI</sequence>
<evidence type="ECO:0000313" key="6">
    <source>
        <dbReference type="EMBL" id="GMJ00173.1"/>
    </source>
</evidence>
<keyword evidence="4" id="KW-0663">Pyridoxal phosphate</keyword>
<dbReference type="OrthoDB" id="10263824at2759"/>
<evidence type="ECO:0000313" key="7">
    <source>
        <dbReference type="Proteomes" id="UP001165190"/>
    </source>
</evidence>
<dbReference type="Gene3D" id="3.90.1150.10">
    <property type="entry name" value="Aspartate Aminotransferase, domain 1"/>
    <property type="match status" value="1"/>
</dbReference>
<evidence type="ECO:0000256" key="2">
    <source>
        <dbReference type="ARBA" id="ARBA00010008"/>
    </source>
</evidence>
<dbReference type="Pfam" id="PF00155">
    <property type="entry name" value="Aminotran_1_2"/>
    <property type="match status" value="1"/>
</dbReference>
<evidence type="ECO:0000256" key="4">
    <source>
        <dbReference type="ARBA" id="ARBA00022898"/>
    </source>
</evidence>
<dbReference type="PANTHER" id="PTHR13693">
    <property type="entry name" value="CLASS II AMINOTRANSFERASE/8-AMINO-7-OXONONANOATE SYNTHASE"/>
    <property type="match status" value="1"/>
</dbReference>